<evidence type="ECO:0000313" key="4">
    <source>
        <dbReference type="Proteomes" id="UP000199656"/>
    </source>
</evidence>
<evidence type="ECO:0000259" key="2">
    <source>
        <dbReference type="Pfam" id="PF13579"/>
    </source>
</evidence>
<dbReference type="SUPFAM" id="SSF53756">
    <property type="entry name" value="UDP-Glycosyltransferase/glycogen phosphorylase"/>
    <property type="match status" value="1"/>
</dbReference>
<dbReference type="PANTHER" id="PTHR45947:SF3">
    <property type="entry name" value="SULFOQUINOVOSYL TRANSFERASE SQD2"/>
    <property type="match status" value="1"/>
</dbReference>
<dbReference type="OrthoDB" id="9811902at2"/>
<sequence>MKILLIHQYFLEEDDPGGSRWNEITKQWTSQGAEVTVLGGMMHYNGSEKRPEYKGKYYVKKKQGLVDVWRCHVSESYNKNFLGRLWGYFSFMFSALWAGLFKTKGKFDVVVVTSPPLFVGIAGYLLSRIKGVPFVFEVRDLWPESAIDTGVLKNKLVIKLAYWVEDFIYRKAALINVLTPAFYNTLRDKKSVPVEKLIFVPNAADFSLSDHLLETFDREAFRKERGLDGRFVITYVGAHGVANHLEQILEAGKVLEDTPVLFQLIGQGMEKARLQSLAASMNVKNVRFLDAVPKQEVFKYILASEMGASVLKRVDTFKTVYSNKTFDYMACKKPILMAIDGVSRELVETAEAGCYVEPENTEAYNTIIRAYLNDPGRIIREGESGFNYAKKHFDRQVLADRYLEEIQKKITGKILSTHELVQESN</sequence>
<keyword evidence="4" id="KW-1185">Reference proteome</keyword>
<feature type="domain" description="Glycosyltransferase subfamily 4-like N-terminal" evidence="2">
    <location>
        <begin position="19"/>
        <end position="202"/>
    </location>
</feature>
<gene>
    <name evidence="3" type="ORF">SAMN05660909_01657</name>
</gene>
<proteinExistence type="predicted"/>
<evidence type="ECO:0000313" key="3">
    <source>
        <dbReference type="EMBL" id="SEA37046.1"/>
    </source>
</evidence>
<dbReference type="InterPro" id="IPR001296">
    <property type="entry name" value="Glyco_trans_1"/>
</dbReference>
<dbReference type="Pfam" id="PF13579">
    <property type="entry name" value="Glyco_trans_4_4"/>
    <property type="match status" value="1"/>
</dbReference>
<name>A0A1H4AM42_9BACT</name>
<dbReference type="Proteomes" id="UP000199656">
    <property type="component" value="Unassembled WGS sequence"/>
</dbReference>
<dbReference type="RefSeq" id="WP_089760502.1">
    <property type="nucleotide sequence ID" value="NZ_BKAT01000009.1"/>
</dbReference>
<dbReference type="InterPro" id="IPR028098">
    <property type="entry name" value="Glyco_trans_4-like_N"/>
</dbReference>
<feature type="domain" description="Glycosyl transferase family 1" evidence="1">
    <location>
        <begin position="217"/>
        <end position="375"/>
    </location>
</feature>
<evidence type="ECO:0000259" key="1">
    <source>
        <dbReference type="Pfam" id="PF00534"/>
    </source>
</evidence>
<accession>A0A1H4AM42</accession>
<dbReference type="Gene3D" id="3.40.50.2000">
    <property type="entry name" value="Glycogen Phosphorylase B"/>
    <property type="match status" value="2"/>
</dbReference>
<protein>
    <submittedName>
        <fullName evidence="3">Glycosyltransferase involved in cell wall bisynthesis</fullName>
    </submittedName>
</protein>
<dbReference type="CDD" id="cd03794">
    <property type="entry name" value="GT4_WbuB-like"/>
    <property type="match status" value="1"/>
</dbReference>
<dbReference type="InterPro" id="IPR050194">
    <property type="entry name" value="Glycosyltransferase_grp1"/>
</dbReference>
<reference evidence="4" key="1">
    <citation type="submission" date="2016-10" db="EMBL/GenBank/DDBJ databases">
        <authorList>
            <person name="Varghese N."/>
            <person name="Submissions S."/>
        </authorList>
    </citation>
    <scope>NUCLEOTIDE SEQUENCE [LARGE SCALE GENOMIC DNA]</scope>
    <source>
        <strain evidence="4">DSM 23920</strain>
    </source>
</reference>
<dbReference type="STRING" id="408074.SAMN05660909_01657"/>
<dbReference type="Pfam" id="PF00534">
    <property type="entry name" value="Glycos_transf_1"/>
    <property type="match status" value="1"/>
</dbReference>
<dbReference type="GO" id="GO:0016758">
    <property type="term" value="F:hexosyltransferase activity"/>
    <property type="evidence" value="ECO:0007669"/>
    <property type="project" value="TreeGrafter"/>
</dbReference>
<dbReference type="EMBL" id="FNRL01000006">
    <property type="protein sequence ID" value="SEA37046.1"/>
    <property type="molecule type" value="Genomic_DNA"/>
</dbReference>
<dbReference type="AlphaFoldDB" id="A0A1H4AM42"/>
<organism evidence="3 4">
    <name type="scientific">Chitinophaga terrae</name>
    <name type="common">ex Kim and Jung 2007</name>
    <dbReference type="NCBI Taxonomy" id="408074"/>
    <lineage>
        <taxon>Bacteria</taxon>
        <taxon>Pseudomonadati</taxon>
        <taxon>Bacteroidota</taxon>
        <taxon>Chitinophagia</taxon>
        <taxon>Chitinophagales</taxon>
        <taxon>Chitinophagaceae</taxon>
        <taxon>Chitinophaga</taxon>
    </lineage>
</organism>
<keyword evidence="3" id="KW-0808">Transferase</keyword>
<dbReference type="PANTHER" id="PTHR45947">
    <property type="entry name" value="SULFOQUINOVOSYL TRANSFERASE SQD2"/>
    <property type="match status" value="1"/>
</dbReference>